<evidence type="ECO:0000313" key="2">
    <source>
        <dbReference type="EMBL" id="ACL25601.1"/>
    </source>
</evidence>
<evidence type="ECO:0008006" key="4">
    <source>
        <dbReference type="Google" id="ProtNLM"/>
    </source>
</evidence>
<dbReference type="eggNOG" id="COG0457">
    <property type="taxonomic scope" value="Bacteria"/>
</dbReference>
<name>B8G595_CHLAD</name>
<evidence type="ECO:0000256" key="1">
    <source>
        <dbReference type="SAM" id="SignalP"/>
    </source>
</evidence>
<protein>
    <recommendedName>
        <fullName evidence="4">Mannosyl-glycoprotein endo-beta-N-acetylglucosamidase-like domain-containing protein</fullName>
    </recommendedName>
</protein>
<dbReference type="KEGG" id="cag:Cagg_2738"/>
<gene>
    <name evidence="2" type="ordered locus">Cagg_2738</name>
</gene>
<dbReference type="EMBL" id="CP001337">
    <property type="protein sequence ID" value="ACL25601.1"/>
    <property type="molecule type" value="Genomic_DNA"/>
</dbReference>
<dbReference type="STRING" id="326427.Cagg_2738"/>
<keyword evidence="1" id="KW-0732">Signal</keyword>
<dbReference type="RefSeq" id="WP_015941458.1">
    <property type="nucleotide sequence ID" value="NC_011831.1"/>
</dbReference>
<dbReference type="Proteomes" id="UP000002508">
    <property type="component" value="Chromosome"/>
</dbReference>
<dbReference type="HOGENOM" id="CLU_890523_0_0_0"/>
<reference evidence="2" key="1">
    <citation type="submission" date="2008-12" db="EMBL/GenBank/DDBJ databases">
        <title>Complete sequence of Chloroflexus aggregans DSM 9485.</title>
        <authorList>
            <consortium name="US DOE Joint Genome Institute"/>
            <person name="Lucas S."/>
            <person name="Copeland A."/>
            <person name="Lapidus A."/>
            <person name="Glavina del Rio T."/>
            <person name="Dalin E."/>
            <person name="Tice H."/>
            <person name="Pitluck S."/>
            <person name="Foster B."/>
            <person name="Larimer F."/>
            <person name="Land M."/>
            <person name="Hauser L."/>
            <person name="Kyrpides N."/>
            <person name="Mikhailova N."/>
            <person name="Bryant D."/>
            <person name="Richardson P."/>
        </authorList>
    </citation>
    <scope>NUCLEOTIDE SEQUENCE</scope>
    <source>
        <strain evidence="2">DSM 9485</strain>
    </source>
</reference>
<keyword evidence="3" id="KW-1185">Reference proteome</keyword>
<feature type="signal peptide" evidence="1">
    <location>
        <begin position="1"/>
        <end position="25"/>
    </location>
</feature>
<dbReference type="AlphaFoldDB" id="B8G595"/>
<evidence type="ECO:0000313" key="3">
    <source>
        <dbReference type="Proteomes" id="UP000002508"/>
    </source>
</evidence>
<feature type="chain" id="PRO_5002872477" description="Mannosyl-glycoprotein endo-beta-N-acetylglucosamidase-like domain-containing protein" evidence="1">
    <location>
        <begin position="26"/>
        <end position="312"/>
    </location>
</feature>
<organism evidence="2 3">
    <name type="scientific">Chloroflexus aggregans (strain MD-66 / DSM 9485)</name>
    <dbReference type="NCBI Taxonomy" id="326427"/>
    <lineage>
        <taxon>Bacteria</taxon>
        <taxon>Bacillati</taxon>
        <taxon>Chloroflexota</taxon>
        <taxon>Chloroflexia</taxon>
        <taxon>Chloroflexales</taxon>
        <taxon>Chloroflexineae</taxon>
        <taxon>Chloroflexaceae</taxon>
        <taxon>Chloroflexus</taxon>
    </lineage>
</organism>
<accession>B8G595</accession>
<proteinExistence type="predicted"/>
<sequence>MNTRLSRRSLLALGLAALNSSVIRAHEPATTCHFERSEKSTNPGSSVIRTQEPAATCHFERSEKSTNPGSSVIRTQEPAATCHFERSEKSTNPGSSVIRTQEPAATTIYLPFITRSPLPGTLLGPPTGTAEAAIAWLAPRSTAYTPYDVGVIINGYAEIGAAAELDWFLAIAQCAHETGNLTSWWCQRPRRNPAGIGVTGAIVEAPPDQPPGPDWAWDESIQRWRAGLSFASWLDESIPAHLGRLLAYALPAGAGTPYQQQLITYALLRRPLPDHLRGVAVTITDLNGHWAYPGTEYGQRILDLAERMRNAG</sequence>